<dbReference type="GeneID" id="28901928"/>
<evidence type="ECO:0000313" key="8">
    <source>
        <dbReference type="EMBL" id="KZF25204.1"/>
    </source>
</evidence>
<dbReference type="GO" id="GO:0000082">
    <property type="term" value="P:G1/S transition of mitotic cell cycle"/>
    <property type="evidence" value="ECO:0007669"/>
    <property type="project" value="TreeGrafter"/>
</dbReference>
<dbReference type="PANTHER" id="PTHR24056">
    <property type="entry name" value="CELL DIVISION PROTEIN KINASE"/>
    <property type="match status" value="1"/>
</dbReference>
<evidence type="ECO:0000256" key="5">
    <source>
        <dbReference type="ARBA" id="ARBA00047811"/>
    </source>
</evidence>
<dbReference type="GO" id="GO:0030332">
    <property type="term" value="F:cyclin binding"/>
    <property type="evidence" value="ECO:0007669"/>
    <property type="project" value="TreeGrafter"/>
</dbReference>
<dbReference type="InterPro" id="IPR050108">
    <property type="entry name" value="CDK"/>
</dbReference>
<dbReference type="PROSITE" id="PS00108">
    <property type="entry name" value="PROTEIN_KINASE_ST"/>
    <property type="match status" value="1"/>
</dbReference>
<organism evidence="8 9">
    <name type="scientific">Xylona heveae (strain CBS 132557 / TC161)</name>
    <dbReference type="NCBI Taxonomy" id="1328760"/>
    <lineage>
        <taxon>Eukaryota</taxon>
        <taxon>Fungi</taxon>
        <taxon>Dikarya</taxon>
        <taxon>Ascomycota</taxon>
        <taxon>Pezizomycotina</taxon>
        <taxon>Xylonomycetes</taxon>
        <taxon>Xylonales</taxon>
        <taxon>Xylonaceae</taxon>
        <taxon>Xylona</taxon>
    </lineage>
</organism>
<dbReference type="STRING" id="1328760.A0A165IPQ9"/>
<evidence type="ECO:0000256" key="2">
    <source>
        <dbReference type="ARBA" id="ARBA00012425"/>
    </source>
</evidence>
<keyword evidence="3" id="KW-0547">Nucleotide-binding</keyword>
<dbReference type="GO" id="GO:0005634">
    <property type="term" value="C:nucleus"/>
    <property type="evidence" value="ECO:0007669"/>
    <property type="project" value="TreeGrafter"/>
</dbReference>
<gene>
    <name evidence="8" type="ORF">L228DRAFT_63899</name>
</gene>
<dbReference type="Proteomes" id="UP000076632">
    <property type="component" value="Unassembled WGS sequence"/>
</dbReference>
<dbReference type="GO" id="GO:0005737">
    <property type="term" value="C:cytoplasm"/>
    <property type="evidence" value="ECO:0007669"/>
    <property type="project" value="TreeGrafter"/>
</dbReference>
<evidence type="ECO:0000256" key="3">
    <source>
        <dbReference type="ARBA" id="ARBA00022741"/>
    </source>
</evidence>
<comment type="catalytic activity">
    <reaction evidence="6">
        <text>L-seryl-[protein] + ATP = O-phospho-L-seryl-[protein] + ADP + H(+)</text>
        <dbReference type="Rhea" id="RHEA:17989"/>
        <dbReference type="Rhea" id="RHEA-COMP:9863"/>
        <dbReference type="Rhea" id="RHEA-COMP:11604"/>
        <dbReference type="ChEBI" id="CHEBI:15378"/>
        <dbReference type="ChEBI" id="CHEBI:29999"/>
        <dbReference type="ChEBI" id="CHEBI:30616"/>
        <dbReference type="ChEBI" id="CHEBI:83421"/>
        <dbReference type="ChEBI" id="CHEBI:456216"/>
        <dbReference type="EC" id="2.7.11.22"/>
    </reaction>
</comment>
<dbReference type="SMART" id="SM00220">
    <property type="entry name" value="S_TKc"/>
    <property type="match status" value="1"/>
</dbReference>
<dbReference type="Pfam" id="PF00069">
    <property type="entry name" value="Pkinase"/>
    <property type="match status" value="1"/>
</dbReference>
<dbReference type="SUPFAM" id="SSF56112">
    <property type="entry name" value="Protein kinase-like (PK-like)"/>
    <property type="match status" value="1"/>
</dbReference>
<dbReference type="InterPro" id="IPR011009">
    <property type="entry name" value="Kinase-like_dom_sf"/>
</dbReference>
<dbReference type="RefSeq" id="XP_018190759.1">
    <property type="nucleotide sequence ID" value="XM_018336791.1"/>
</dbReference>
<dbReference type="InterPro" id="IPR000719">
    <property type="entry name" value="Prot_kinase_dom"/>
</dbReference>
<sequence length="395" mass="43660">MSTPPTWRTNFSFTDRLSSVIELISVYRSSFPNRGVEECQQDAKALEEDAYVHAQSLEEYHAYCKKILQEVQSKASDAGSDHSITNDGLYGDETGPGKTIGDYQNATFRYDGLFSTIYKALSNAGAVVALKVCAPASMTPPHDSRREARILREVSHPSIINLLDSFTHIGGYYVLVFPYVPYDLDHLLSQRLLSLSQVKSHLRGLFRALEHIHSLGIIHRDIKPSNILLGAPDGPVFLADFGIAWSPRDTASEPISQKITDVGTTSYRAPELLFGSTNYSQTLDLWAAGCVAAEACRLDSIPLFDAGDLGSELALIKSIFENLGTPSLDTWPEATTFPDWGKMEFHVFPPKPWNSILPNVTEGARDLVSELVQYESAQRLSAHDALKHPFLANDI</sequence>
<evidence type="ECO:0000259" key="7">
    <source>
        <dbReference type="PROSITE" id="PS50011"/>
    </source>
</evidence>
<name>A0A165IPQ9_XYLHT</name>
<evidence type="ECO:0000256" key="6">
    <source>
        <dbReference type="ARBA" id="ARBA00048367"/>
    </source>
</evidence>
<dbReference type="GO" id="GO:0010468">
    <property type="term" value="P:regulation of gene expression"/>
    <property type="evidence" value="ECO:0007669"/>
    <property type="project" value="TreeGrafter"/>
</dbReference>
<accession>A0A165IPQ9</accession>
<dbReference type="GO" id="GO:0000307">
    <property type="term" value="C:cyclin-dependent protein kinase holoenzyme complex"/>
    <property type="evidence" value="ECO:0007669"/>
    <property type="project" value="TreeGrafter"/>
</dbReference>
<protein>
    <recommendedName>
        <fullName evidence="2">cyclin-dependent kinase</fullName>
        <ecNumber evidence="2">2.7.11.22</ecNumber>
    </recommendedName>
</protein>
<dbReference type="OrthoDB" id="413582at2759"/>
<dbReference type="PROSITE" id="PS50011">
    <property type="entry name" value="PROTEIN_KINASE_DOM"/>
    <property type="match status" value="1"/>
</dbReference>
<proteinExistence type="inferred from homology"/>
<dbReference type="EC" id="2.7.11.22" evidence="2"/>
<keyword evidence="8" id="KW-0418">Kinase</keyword>
<feature type="domain" description="Protein kinase" evidence="7">
    <location>
        <begin position="103"/>
        <end position="391"/>
    </location>
</feature>
<comment type="similarity">
    <text evidence="1">Belongs to the protein kinase superfamily. CMGC Ser/Thr protein kinase family. CDC2/CDKX subfamily.</text>
</comment>
<evidence type="ECO:0000313" key="9">
    <source>
        <dbReference type="Proteomes" id="UP000076632"/>
    </source>
</evidence>
<evidence type="ECO:0000256" key="4">
    <source>
        <dbReference type="ARBA" id="ARBA00022840"/>
    </source>
</evidence>
<dbReference type="InParanoid" id="A0A165IPQ9"/>
<dbReference type="GO" id="GO:0010389">
    <property type="term" value="P:regulation of G2/M transition of mitotic cell cycle"/>
    <property type="evidence" value="ECO:0007669"/>
    <property type="project" value="TreeGrafter"/>
</dbReference>
<comment type="catalytic activity">
    <reaction evidence="5">
        <text>L-threonyl-[protein] + ATP = O-phospho-L-threonyl-[protein] + ADP + H(+)</text>
        <dbReference type="Rhea" id="RHEA:46608"/>
        <dbReference type="Rhea" id="RHEA-COMP:11060"/>
        <dbReference type="Rhea" id="RHEA-COMP:11605"/>
        <dbReference type="ChEBI" id="CHEBI:15378"/>
        <dbReference type="ChEBI" id="CHEBI:30013"/>
        <dbReference type="ChEBI" id="CHEBI:30616"/>
        <dbReference type="ChEBI" id="CHEBI:61977"/>
        <dbReference type="ChEBI" id="CHEBI:456216"/>
        <dbReference type="EC" id="2.7.11.22"/>
    </reaction>
</comment>
<keyword evidence="8" id="KW-0808">Transferase</keyword>
<dbReference type="AlphaFoldDB" id="A0A165IPQ9"/>
<keyword evidence="9" id="KW-1185">Reference proteome</keyword>
<dbReference type="GO" id="GO:0007165">
    <property type="term" value="P:signal transduction"/>
    <property type="evidence" value="ECO:0007669"/>
    <property type="project" value="TreeGrafter"/>
</dbReference>
<dbReference type="FunFam" id="1.10.510.10:FF:000924">
    <property type="entry name" value="Cell division protein kinase (Ctk1), putative"/>
    <property type="match status" value="1"/>
</dbReference>
<dbReference type="EMBL" id="KV407455">
    <property type="protein sequence ID" value="KZF25204.1"/>
    <property type="molecule type" value="Genomic_DNA"/>
</dbReference>
<evidence type="ECO:0000256" key="1">
    <source>
        <dbReference type="ARBA" id="ARBA00006485"/>
    </source>
</evidence>
<keyword evidence="4" id="KW-0067">ATP-binding</keyword>
<dbReference type="OMA" id="FELWTVF"/>
<dbReference type="Gene3D" id="1.10.510.10">
    <property type="entry name" value="Transferase(Phosphotransferase) domain 1"/>
    <property type="match status" value="1"/>
</dbReference>
<reference evidence="8 9" key="1">
    <citation type="journal article" date="2016" name="Fungal Biol.">
        <title>The genome of Xylona heveae provides a window into fungal endophytism.</title>
        <authorList>
            <person name="Gazis R."/>
            <person name="Kuo A."/>
            <person name="Riley R."/>
            <person name="LaButti K."/>
            <person name="Lipzen A."/>
            <person name="Lin J."/>
            <person name="Amirebrahimi M."/>
            <person name="Hesse C.N."/>
            <person name="Spatafora J.W."/>
            <person name="Henrissat B."/>
            <person name="Hainaut M."/>
            <person name="Grigoriev I.V."/>
            <person name="Hibbett D.S."/>
        </authorList>
    </citation>
    <scope>NUCLEOTIDE SEQUENCE [LARGE SCALE GENOMIC DNA]</scope>
    <source>
        <strain evidence="8 9">TC161</strain>
    </source>
</reference>
<dbReference type="Gene3D" id="3.30.200.20">
    <property type="entry name" value="Phosphorylase Kinase, domain 1"/>
    <property type="match status" value="1"/>
</dbReference>
<dbReference type="GO" id="GO:0004693">
    <property type="term" value="F:cyclin-dependent protein serine/threonine kinase activity"/>
    <property type="evidence" value="ECO:0007669"/>
    <property type="project" value="UniProtKB-EC"/>
</dbReference>
<dbReference type="PANTHER" id="PTHR24056:SF576">
    <property type="entry name" value="SERINE_THREONINE-PROTEIN KINASE CSK1"/>
    <property type="match status" value="1"/>
</dbReference>
<dbReference type="InterPro" id="IPR008271">
    <property type="entry name" value="Ser/Thr_kinase_AS"/>
</dbReference>
<dbReference type="GO" id="GO:0005524">
    <property type="term" value="F:ATP binding"/>
    <property type="evidence" value="ECO:0007669"/>
    <property type="project" value="UniProtKB-KW"/>
</dbReference>